<reference evidence="1" key="2">
    <citation type="submission" date="2019-07" db="EMBL/GenBank/DDBJ databases">
        <authorList>
            <person name="Yang Y."/>
            <person name="Bocs S."/>
            <person name="Baudouin L."/>
        </authorList>
    </citation>
    <scope>NUCLEOTIDE SEQUENCE</scope>
    <source>
        <tissue evidence="1">Spear leaf of Hainan Tall coconut</tissue>
    </source>
</reference>
<sequence length="66" mass="7633">MYRPDAKLLQMSNWDISALHSSSPHHKRPGIWTMRPPSYTPQERAYFLVTPSSPATDDTHRIPDKN</sequence>
<organism evidence="1 2">
    <name type="scientific">Cocos nucifera</name>
    <name type="common">Coconut palm</name>
    <dbReference type="NCBI Taxonomy" id="13894"/>
    <lineage>
        <taxon>Eukaryota</taxon>
        <taxon>Viridiplantae</taxon>
        <taxon>Streptophyta</taxon>
        <taxon>Embryophyta</taxon>
        <taxon>Tracheophyta</taxon>
        <taxon>Spermatophyta</taxon>
        <taxon>Magnoliopsida</taxon>
        <taxon>Liliopsida</taxon>
        <taxon>Arecaceae</taxon>
        <taxon>Arecoideae</taxon>
        <taxon>Cocoseae</taxon>
        <taxon>Attaleinae</taxon>
        <taxon>Cocos</taxon>
    </lineage>
</organism>
<evidence type="ECO:0000313" key="2">
    <source>
        <dbReference type="Proteomes" id="UP000797356"/>
    </source>
</evidence>
<evidence type="ECO:0000313" key="1">
    <source>
        <dbReference type="EMBL" id="KAG1366297.1"/>
    </source>
</evidence>
<accession>A0A8K0IS24</accession>
<gene>
    <name evidence="1" type="ORF">COCNU_13G000870</name>
</gene>
<proteinExistence type="predicted"/>
<dbReference type="Proteomes" id="UP000797356">
    <property type="component" value="Chromosome 13"/>
</dbReference>
<comment type="caution">
    <text evidence="1">The sequence shown here is derived from an EMBL/GenBank/DDBJ whole genome shotgun (WGS) entry which is preliminary data.</text>
</comment>
<dbReference type="EMBL" id="CM017884">
    <property type="protein sequence ID" value="KAG1366297.1"/>
    <property type="molecule type" value="Genomic_DNA"/>
</dbReference>
<keyword evidence="2" id="KW-1185">Reference proteome</keyword>
<dbReference type="AlphaFoldDB" id="A0A8K0IS24"/>
<reference evidence="1" key="1">
    <citation type="journal article" date="2017" name="Gigascience">
        <title>The genome draft of coconut (Cocos nucifera).</title>
        <authorList>
            <person name="Xiao Y."/>
            <person name="Xu P."/>
            <person name="Fan H."/>
            <person name="Baudouin L."/>
            <person name="Xia W."/>
            <person name="Bocs S."/>
            <person name="Xu J."/>
            <person name="Li Q."/>
            <person name="Guo A."/>
            <person name="Zhou L."/>
            <person name="Li J."/>
            <person name="Wu Y."/>
            <person name="Ma Z."/>
            <person name="Armero A."/>
            <person name="Issali A.E."/>
            <person name="Liu N."/>
            <person name="Peng M."/>
            <person name="Yang Y."/>
        </authorList>
    </citation>
    <scope>NUCLEOTIDE SEQUENCE</scope>
    <source>
        <tissue evidence="1">Spear leaf of Hainan Tall coconut</tissue>
    </source>
</reference>
<protein>
    <submittedName>
        <fullName evidence="1">Uncharacterized protein</fullName>
    </submittedName>
</protein>
<name>A0A8K0IS24_COCNU</name>